<accession>A0A2P5GHH4</accession>
<evidence type="ECO:0000313" key="7">
    <source>
        <dbReference type="Proteomes" id="UP000237073"/>
    </source>
</evidence>
<evidence type="ECO:0000313" key="8">
    <source>
        <dbReference type="Proteomes" id="UP000247005"/>
    </source>
</evidence>
<keyword evidence="3" id="KW-0812">Transmembrane</keyword>
<reference evidence="7 8" key="1">
    <citation type="submission" date="2018-01" db="EMBL/GenBank/DDBJ databases">
        <title>Superficieibacter electus gen. nov., sp. nov., an extended-spectrum beta-lactamase possessing member of the Enterobacteriaceae family, isolated from intensive care unit surfaces.</title>
        <authorList>
            <person name="Potter R.F."/>
            <person name="D'Souza A.W."/>
        </authorList>
    </citation>
    <scope>NUCLEOTIDE SEQUENCE [LARGE SCALE GENOMIC DNA]</scope>
    <source>
        <strain evidence="6 8">BP-1</strain>
        <strain evidence="5 7">BP-2</strain>
    </source>
</reference>
<comment type="caution">
    <text evidence="6">The sequence shown here is derived from an EMBL/GenBank/DDBJ whole genome shotgun (WGS) entry which is preliminary data.</text>
</comment>
<dbReference type="AlphaFoldDB" id="A0A2P5GHH4"/>
<dbReference type="EMBL" id="PQGD01000034">
    <property type="protein sequence ID" value="POP41952.1"/>
    <property type="molecule type" value="Genomic_DNA"/>
</dbReference>
<feature type="transmembrane region" description="Helical" evidence="3">
    <location>
        <begin position="102"/>
        <end position="122"/>
    </location>
</feature>
<dbReference type="InterPro" id="IPR014032">
    <property type="entry name" value="Peptidase_A24A_bac"/>
</dbReference>
<evidence type="ECO:0000313" key="5">
    <source>
        <dbReference type="EMBL" id="POP40707.1"/>
    </source>
</evidence>
<dbReference type="Proteomes" id="UP000247005">
    <property type="component" value="Unassembled WGS sequence"/>
</dbReference>
<dbReference type="GO" id="GO:0004190">
    <property type="term" value="F:aspartic-type endopeptidase activity"/>
    <property type="evidence" value="ECO:0007669"/>
    <property type="project" value="InterPro"/>
</dbReference>
<gene>
    <name evidence="6" type="ORF">CHU32_25675</name>
    <name evidence="5" type="ORF">CHU33_25760</name>
</gene>
<sequence length="161" mass="17682">MTLTFVFIFIYLTLSLSLTAIDMRKGLLPDALTCPLLWGGLLWHLLCQPQKLAAAVWGAIAGYAGFALIYWGYRTLRRREGLGYGDVKFLAALGAWHGWQNLPWLISLSSILACTFIAACGLRSGKWQAIKNPLPFGPFMAAAGLIAGWQTFGLSAIYLQL</sequence>
<feature type="transmembrane region" description="Helical" evidence="3">
    <location>
        <begin position="52"/>
        <end position="73"/>
    </location>
</feature>
<keyword evidence="3" id="KW-0472">Membrane</keyword>
<dbReference type="Proteomes" id="UP000237073">
    <property type="component" value="Unassembled WGS sequence"/>
</dbReference>
<dbReference type="Gene3D" id="1.20.120.1220">
    <property type="match status" value="1"/>
</dbReference>
<proteinExistence type="inferred from homology"/>
<dbReference type="InterPro" id="IPR000045">
    <property type="entry name" value="Prepilin_IV_endopep_pep"/>
</dbReference>
<dbReference type="EMBL" id="PQGE01000037">
    <property type="protein sequence ID" value="POP40707.1"/>
    <property type="molecule type" value="Genomic_DNA"/>
</dbReference>
<dbReference type="GO" id="GO:0006465">
    <property type="term" value="P:signal peptide processing"/>
    <property type="evidence" value="ECO:0007669"/>
    <property type="project" value="TreeGrafter"/>
</dbReference>
<dbReference type="Pfam" id="PF01478">
    <property type="entry name" value="Peptidase_A24"/>
    <property type="match status" value="1"/>
</dbReference>
<feature type="domain" description="Prepilin type IV endopeptidase peptidase" evidence="4">
    <location>
        <begin position="10"/>
        <end position="116"/>
    </location>
</feature>
<protein>
    <submittedName>
        <fullName evidence="6">Prepilin peptidase</fullName>
    </submittedName>
</protein>
<dbReference type="PANTHER" id="PTHR30487">
    <property type="entry name" value="TYPE 4 PREPILIN-LIKE PROTEINS LEADER PEPTIDE-PROCESSING ENZYME"/>
    <property type="match status" value="1"/>
</dbReference>
<evidence type="ECO:0000313" key="6">
    <source>
        <dbReference type="EMBL" id="POP41952.1"/>
    </source>
</evidence>
<evidence type="ECO:0000256" key="3">
    <source>
        <dbReference type="SAM" id="Phobius"/>
    </source>
</evidence>
<dbReference type="PRINTS" id="PR00864">
    <property type="entry name" value="PREPILNPTASE"/>
</dbReference>
<dbReference type="OrthoDB" id="9789291at2"/>
<keyword evidence="3" id="KW-1133">Transmembrane helix</keyword>
<feature type="transmembrane region" description="Helical" evidence="3">
    <location>
        <begin position="134"/>
        <end position="159"/>
    </location>
</feature>
<comment type="similarity">
    <text evidence="1 2">Belongs to the peptidase A24 family.</text>
</comment>
<dbReference type="GO" id="GO:0005886">
    <property type="term" value="C:plasma membrane"/>
    <property type="evidence" value="ECO:0007669"/>
    <property type="project" value="TreeGrafter"/>
</dbReference>
<keyword evidence="7" id="KW-1185">Reference proteome</keyword>
<evidence type="ECO:0000256" key="1">
    <source>
        <dbReference type="ARBA" id="ARBA00005801"/>
    </source>
</evidence>
<name>A0A2P5GHH4_9ENTR</name>
<dbReference type="PANTHER" id="PTHR30487:SF0">
    <property type="entry name" value="PREPILIN LEADER PEPTIDASE_N-METHYLTRANSFERASE-RELATED"/>
    <property type="match status" value="1"/>
</dbReference>
<evidence type="ECO:0000256" key="2">
    <source>
        <dbReference type="RuleBase" id="RU003793"/>
    </source>
</evidence>
<dbReference type="InterPro" id="IPR050882">
    <property type="entry name" value="Prepilin_peptidase/N-MTase"/>
</dbReference>
<organism evidence="6 8">
    <name type="scientific">Superficieibacter electus</name>
    <dbReference type="NCBI Taxonomy" id="2022662"/>
    <lineage>
        <taxon>Bacteria</taxon>
        <taxon>Pseudomonadati</taxon>
        <taxon>Pseudomonadota</taxon>
        <taxon>Gammaproteobacteria</taxon>
        <taxon>Enterobacterales</taxon>
        <taxon>Enterobacteriaceae</taxon>
        <taxon>Superficieibacter</taxon>
    </lineage>
</organism>
<dbReference type="RefSeq" id="WP_103678683.1">
    <property type="nucleotide sequence ID" value="NZ_PQGD01000034.1"/>
</dbReference>
<evidence type="ECO:0000259" key="4">
    <source>
        <dbReference type="Pfam" id="PF01478"/>
    </source>
</evidence>